<proteinExistence type="inferred from homology"/>
<feature type="domain" description="Lon N-terminal" evidence="13">
    <location>
        <begin position="135"/>
        <end position="426"/>
    </location>
</feature>
<keyword evidence="9" id="KW-0539">Nucleus</keyword>
<keyword evidence="8" id="KW-0832">Ubl conjugation</keyword>
<evidence type="ECO:0000256" key="3">
    <source>
        <dbReference type="ARBA" id="ARBA00005293"/>
    </source>
</evidence>
<evidence type="ECO:0000313" key="16">
    <source>
        <dbReference type="Proteomes" id="UP000198287"/>
    </source>
</evidence>
<dbReference type="PANTHER" id="PTHR46732:SF8">
    <property type="entry name" value="ATP-DEPENDENT PROTEASE LA (LON) DOMAIN PROTEIN"/>
    <property type="match status" value="1"/>
</dbReference>
<dbReference type="PANTHER" id="PTHR46732">
    <property type="entry name" value="ATP-DEPENDENT PROTEASE LA (LON) DOMAIN PROTEIN"/>
    <property type="match status" value="1"/>
</dbReference>
<evidence type="ECO:0000256" key="10">
    <source>
        <dbReference type="ARBA" id="ARBA00030079"/>
    </source>
</evidence>
<evidence type="ECO:0000313" key="15">
    <source>
        <dbReference type="EMBL" id="OXA50221.1"/>
    </source>
</evidence>
<dbReference type="Gene3D" id="2.30.130.40">
    <property type="entry name" value="LON domain-like"/>
    <property type="match status" value="1"/>
</dbReference>
<comment type="subcellular location">
    <subcellularLocation>
        <location evidence="1">Nucleus</location>
    </subcellularLocation>
</comment>
<evidence type="ECO:0000256" key="11">
    <source>
        <dbReference type="ARBA" id="ARBA00046075"/>
    </source>
</evidence>
<dbReference type="UniPathway" id="UPA00143"/>
<dbReference type="GO" id="GO:0046872">
    <property type="term" value="F:metal ion binding"/>
    <property type="evidence" value="ECO:0007669"/>
    <property type="project" value="UniProtKB-KW"/>
</dbReference>
<dbReference type="SMART" id="SM00464">
    <property type="entry name" value="LON"/>
    <property type="match status" value="1"/>
</dbReference>
<dbReference type="GO" id="GO:0016567">
    <property type="term" value="P:protein ubiquitination"/>
    <property type="evidence" value="ECO:0007669"/>
    <property type="project" value="UniProtKB-UniPathway"/>
</dbReference>
<dbReference type="Proteomes" id="UP000198287">
    <property type="component" value="Unassembled WGS sequence"/>
</dbReference>
<evidence type="ECO:0000256" key="7">
    <source>
        <dbReference type="ARBA" id="ARBA00022833"/>
    </source>
</evidence>
<dbReference type="Pfam" id="PF02190">
    <property type="entry name" value="LON_substr_bdg"/>
    <property type="match status" value="1"/>
</dbReference>
<reference evidence="15 16" key="1">
    <citation type="submission" date="2015-12" db="EMBL/GenBank/DDBJ databases">
        <title>The genome of Folsomia candida.</title>
        <authorList>
            <person name="Faddeeva A."/>
            <person name="Derks M.F."/>
            <person name="Anvar Y."/>
            <person name="Smit S."/>
            <person name="Van Straalen N."/>
            <person name="Roelofs D."/>
        </authorList>
    </citation>
    <scope>NUCLEOTIDE SEQUENCE [LARGE SCALE GENOMIC DNA]</scope>
    <source>
        <strain evidence="15 16">VU population</strain>
        <tissue evidence="15">Whole body</tissue>
    </source>
</reference>
<dbReference type="Gene3D" id="1.20.58.1480">
    <property type="match status" value="1"/>
</dbReference>
<dbReference type="InterPro" id="IPR034750">
    <property type="entry name" value="CULT"/>
</dbReference>
<dbReference type="FunFam" id="2.170.150.20:FF:000005">
    <property type="entry name" value="Blast:Protein cereblon homolog"/>
    <property type="match status" value="1"/>
</dbReference>
<dbReference type="OMA" id="AYQMYDS"/>
<comment type="pathway">
    <text evidence="2">Protein modification; protein ubiquitination.</text>
</comment>
<evidence type="ECO:0000256" key="6">
    <source>
        <dbReference type="ARBA" id="ARBA00022786"/>
    </source>
</evidence>
<dbReference type="SUPFAM" id="SSF88697">
    <property type="entry name" value="PUA domain-like"/>
    <property type="match status" value="1"/>
</dbReference>
<keyword evidence="6" id="KW-0833">Ubl conjugation pathway</keyword>
<name>A0A226DZU4_FOLCA</name>
<feature type="domain" description="CULT" evidence="14">
    <location>
        <begin position="426"/>
        <end position="533"/>
    </location>
</feature>
<keyword evidence="5" id="KW-0479">Metal-binding</keyword>
<dbReference type="OrthoDB" id="267517at2759"/>
<dbReference type="GO" id="GO:0005634">
    <property type="term" value="C:nucleus"/>
    <property type="evidence" value="ECO:0007669"/>
    <property type="project" value="UniProtKB-SubCell"/>
</dbReference>
<keyword evidence="7" id="KW-0862">Zinc</keyword>
<evidence type="ECO:0000256" key="5">
    <source>
        <dbReference type="ARBA" id="ARBA00022723"/>
    </source>
</evidence>
<evidence type="ECO:0000256" key="12">
    <source>
        <dbReference type="ARBA" id="ARBA00046796"/>
    </source>
</evidence>
<comment type="function">
    <text evidence="11">Substrate recognition component of a DCX (DDB1-CUL4-X-box) E3 protein ligase complex that mediates the ubiquitination and subsequent proteasomal degradation of target proteins. Has an essential role in mediating growth by negatively regulating insulin signaling. It also has a role in maintaining presynaptic function in the neuromuscular junction synapses of third-instar larvae.</text>
</comment>
<comment type="similarity">
    <text evidence="3">Belongs to the CRBN family.</text>
</comment>
<dbReference type="PROSITE" id="PS51787">
    <property type="entry name" value="LON_N"/>
    <property type="match status" value="1"/>
</dbReference>
<evidence type="ECO:0000256" key="4">
    <source>
        <dbReference type="ARBA" id="ARBA00014394"/>
    </source>
</evidence>
<comment type="caution">
    <text evidence="15">The sequence shown here is derived from an EMBL/GenBank/DDBJ whole genome shotgun (WGS) entry which is preliminary data.</text>
</comment>
<dbReference type="AlphaFoldDB" id="A0A226DZU4"/>
<evidence type="ECO:0000259" key="14">
    <source>
        <dbReference type="PROSITE" id="PS51788"/>
    </source>
</evidence>
<dbReference type="InterPro" id="IPR003111">
    <property type="entry name" value="Lon_prtase_N"/>
</dbReference>
<evidence type="ECO:0000256" key="1">
    <source>
        <dbReference type="ARBA" id="ARBA00004123"/>
    </source>
</evidence>
<organism evidence="15 16">
    <name type="scientific">Folsomia candida</name>
    <name type="common">Springtail</name>
    <dbReference type="NCBI Taxonomy" id="158441"/>
    <lineage>
        <taxon>Eukaryota</taxon>
        <taxon>Metazoa</taxon>
        <taxon>Ecdysozoa</taxon>
        <taxon>Arthropoda</taxon>
        <taxon>Hexapoda</taxon>
        <taxon>Collembola</taxon>
        <taxon>Entomobryomorpha</taxon>
        <taxon>Isotomoidea</taxon>
        <taxon>Isotomidae</taxon>
        <taxon>Proisotominae</taxon>
        <taxon>Folsomia</taxon>
    </lineage>
</organism>
<dbReference type="InterPro" id="IPR015947">
    <property type="entry name" value="PUA-like_sf"/>
</dbReference>
<dbReference type="InterPro" id="IPR046336">
    <property type="entry name" value="Lon_prtase_N_sf"/>
</dbReference>
<evidence type="ECO:0000259" key="13">
    <source>
        <dbReference type="PROSITE" id="PS51787"/>
    </source>
</evidence>
<dbReference type="EMBL" id="LNIX01000009">
    <property type="protein sequence ID" value="OXA50221.1"/>
    <property type="molecule type" value="Genomic_DNA"/>
</dbReference>
<evidence type="ECO:0000256" key="2">
    <source>
        <dbReference type="ARBA" id="ARBA00004906"/>
    </source>
</evidence>
<dbReference type="CDD" id="cd15777">
    <property type="entry name" value="CRBN_C_like"/>
    <property type="match status" value="1"/>
</dbReference>
<protein>
    <recommendedName>
        <fullName evidence="4">Protein cereblon</fullName>
    </recommendedName>
    <alternativeName>
        <fullName evidence="10">Protein ohgata</fullName>
    </alternativeName>
</protein>
<sequence>MISALIANLYAWLAAKIINIFDRELLTVLRHFELNNIIITFSLSDYLLLETIKFLKNMERLLRFRPRRIWHRLFHRRVSRDQQEQQDENNPLIGNEENIVPPADFDLQLPGRHSYLGEGMEELQGRVLFDDGGPTPEIPLIVMGIQLVPGQTLPLTIFHAVFQNAIRRCIGTNKVFGIVHNELDTSSGSAVYNGAFGTIAEIYEFQEESDPPNGHPMGLSTFALKAKGRQRFNVISFRRQADGNLMGMVRVRPEIRLPPMVQSVMLGQTHRYRYPIKRQYEDVSMDESGAENNEPTTRKLAKLLSISSNSSSKEDDALVDADLAKMRAEILDKRKMTKFYSAFTPFPYFVYEQFDESVLVERIHRKLRIDLKGLTDSSRIPKDATELSFWLAQNLTMDDHHRMRILKMDSPVSRLRYELDLLSRACKVITCRKCQTSIAESTEIFSMSVEGPQGTYVNPQGFVHETLTVHKTKREVVLRGRSSTEASWFPGYSWTIAECRRCLNHLGWKFKAVGRLKPQQFWGLSRRSISFKYNFLTEEETAAAAEFNTRSRNQSTSEASMSS</sequence>
<comment type="subunit">
    <text evidence="12">Likely a component of a DCX (DDB1-CUL4-X-box) protein ligase complex. May interact with pic/DDB1.</text>
</comment>
<evidence type="ECO:0000256" key="9">
    <source>
        <dbReference type="ARBA" id="ARBA00023242"/>
    </source>
</evidence>
<accession>A0A226DZU4</accession>
<evidence type="ECO:0000256" key="8">
    <source>
        <dbReference type="ARBA" id="ARBA00022843"/>
    </source>
</evidence>
<dbReference type="PROSITE" id="PS51788">
    <property type="entry name" value="CULT"/>
    <property type="match status" value="1"/>
</dbReference>
<keyword evidence="16" id="KW-1185">Reference proteome</keyword>
<gene>
    <name evidence="15" type="ORF">Fcan01_15242</name>
</gene>
<dbReference type="STRING" id="158441.A0A226DZU4"/>
<dbReference type="Gene3D" id="2.170.150.20">
    <property type="entry name" value="Peptide methionine sulfoxide reductase"/>
    <property type="match status" value="1"/>
</dbReference>
<dbReference type="Pfam" id="PF03226">
    <property type="entry name" value="Yippee-Mis18"/>
    <property type="match status" value="1"/>
</dbReference>
<dbReference type="InterPro" id="IPR004910">
    <property type="entry name" value="Yippee/Mis18/Cereblon"/>
</dbReference>